<evidence type="ECO:0000256" key="2">
    <source>
        <dbReference type="ARBA" id="ARBA00006899"/>
    </source>
</evidence>
<dbReference type="Proteomes" id="UP001396334">
    <property type="component" value="Unassembled WGS sequence"/>
</dbReference>
<evidence type="ECO:0000256" key="4">
    <source>
        <dbReference type="ARBA" id="ARBA00022771"/>
    </source>
</evidence>
<gene>
    <name evidence="10" type="ORF">V6N11_036653</name>
</gene>
<keyword evidence="5" id="KW-0862">Zinc</keyword>
<evidence type="ECO:0000256" key="7">
    <source>
        <dbReference type="ARBA" id="ARBA00023125"/>
    </source>
</evidence>
<keyword evidence="8" id="KW-0804">Transcription</keyword>
<evidence type="ECO:0000256" key="8">
    <source>
        <dbReference type="ARBA" id="ARBA00023163"/>
    </source>
</evidence>
<evidence type="ECO:0000256" key="1">
    <source>
        <dbReference type="ARBA" id="ARBA00004604"/>
    </source>
</evidence>
<protein>
    <submittedName>
        <fullName evidence="10">Uncharacterized protein</fullName>
    </submittedName>
</protein>
<keyword evidence="4" id="KW-0863">Zinc-finger</keyword>
<dbReference type="EMBL" id="JBBPBN010000024">
    <property type="protein sequence ID" value="KAK9010138.1"/>
    <property type="molecule type" value="Genomic_DNA"/>
</dbReference>
<dbReference type="PANTHER" id="PTHR31576:SF2">
    <property type="entry name" value="TATA BOX-BINDING PROTEIN-ASSOCIATED FACTOR RNA POLYMERASE I SUBUNIT B"/>
    <property type="match status" value="1"/>
</dbReference>
<organism evidence="10 11">
    <name type="scientific">Hibiscus sabdariffa</name>
    <name type="common">roselle</name>
    <dbReference type="NCBI Taxonomy" id="183260"/>
    <lineage>
        <taxon>Eukaryota</taxon>
        <taxon>Viridiplantae</taxon>
        <taxon>Streptophyta</taxon>
        <taxon>Embryophyta</taxon>
        <taxon>Tracheophyta</taxon>
        <taxon>Spermatophyta</taxon>
        <taxon>Magnoliopsida</taxon>
        <taxon>eudicotyledons</taxon>
        <taxon>Gunneridae</taxon>
        <taxon>Pentapetalae</taxon>
        <taxon>rosids</taxon>
        <taxon>malvids</taxon>
        <taxon>Malvales</taxon>
        <taxon>Malvaceae</taxon>
        <taxon>Malvoideae</taxon>
        <taxon>Hibiscus</taxon>
    </lineage>
</organism>
<keyword evidence="9" id="KW-0539">Nucleus</keyword>
<evidence type="ECO:0000256" key="9">
    <source>
        <dbReference type="ARBA" id="ARBA00023242"/>
    </source>
</evidence>
<accession>A0ABR2RB09</accession>
<evidence type="ECO:0000256" key="6">
    <source>
        <dbReference type="ARBA" id="ARBA00023015"/>
    </source>
</evidence>
<evidence type="ECO:0000256" key="5">
    <source>
        <dbReference type="ARBA" id="ARBA00022833"/>
    </source>
</evidence>
<dbReference type="PANTHER" id="PTHR31576">
    <property type="entry name" value="TATA BOX-BINDING PROTEIN-ASSOCIATED FACTOR RNA POLYMERASE I SUBUNIT B"/>
    <property type="match status" value="1"/>
</dbReference>
<sequence length="132" mass="14880">MFRPAHAYSAQQLESLAATIAQCIGLILPPVNFYGIASTYLKKLSIPVEKILPHSCCIYEWVMPPELRLSANNSRLPSVCKEERCRRHNLCCSCRLLYPTLCLCHGCRGRHGDYAIRLVGKKNRSRLTSNSS</sequence>
<dbReference type="InterPro" id="IPR033599">
    <property type="entry name" value="TAF1B/Rrn7"/>
</dbReference>
<name>A0ABR2RB09_9ROSI</name>
<keyword evidence="11" id="KW-1185">Reference proteome</keyword>
<comment type="similarity">
    <text evidence="2">Belongs to the RRN7/TAF1B family.</text>
</comment>
<evidence type="ECO:0000313" key="10">
    <source>
        <dbReference type="EMBL" id="KAK9010138.1"/>
    </source>
</evidence>
<evidence type="ECO:0000313" key="11">
    <source>
        <dbReference type="Proteomes" id="UP001396334"/>
    </source>
</evidence>
<keyword evidence="6" id="KW-0805">Transcription regulation</keyword>
<proteinExistence type="inferred from homology"/>
<keyword evidence="3" id="KW-0479">Metal-binding</keyword>
<evidence type="ECO:0000256" key="3">
    <source>
        <dbReference type="ARBA" id="ARBA00022723"/>
    </source>
</evidence>
<keyword evidence="7" id="KW-0238">DNA-binding</keyword>
<comment type="caution">
    <text evidence="10">The sequence shown here is derived from an EMBL/GenBank/DDBJ whole genome shotgun (WGS) entry which is preliminary data.</text>
</comment>
<reference evidence="10 11" key="1">
    <citation type="journal article" date="2024" name="G3 (Bethesda)">
        <title>Genome assembly of Hibiscus sabdariffa L. provides insights into metabolisms of medicinal natural products.</title>
        <authorList>
            <person name="Kim T."/>
        </authorList>
    </citation>
    <scope>NUCLEOTIDE SEQUENCE [LARGE SCALE GENOMIC DNA]</scope>
    <source>
        <strain evidence="10">TK-2024</strain>
        <tissue evidence="10">Old leaves</tissue>
    </source>
</reference>
<comment type="subcellular location">
    <subcellularLocation>
        <location evidence="1">Nucleus</location>
        <location evidence="1">Nucleolus</location>
    </subcellularLocation>
</comment>